<keyword evidence="6" id="KW-1185">Reference proteome</keyword>
<comment type="similarity">
    <text evidence="1">Belongs to the mab-21 family.</text>
</comment>
<evidence type="ECO:0000256" key="2">
    <source>
        <dbReference type="ARBA" id="ARBA00022741"/>
    </source>
</evidence>
<dbReference type="EMBL" id="CP111018">
    <property type="protein sequence ID" value="WAR10542.1"/>
    <property type="molecule type" value="Genomic_DNA"/>
</dbReference>
<sequence length="569" mass="64444">MPPVEYKTCCQQLEHDKMGCHWLSSCFGGKKRAKGSEGRQYECSCTPSAISFIAERARERVVSEADIECIHQRGDNGNNAETTIEDCLRCSDVEIGISQVSWDPSDCKNIKDDQSYGVSMCTDYVDGYKRTSVGSQQTKDINVTENKTAVSEDSTTVVFSSKHTCINLGANSKKCSFRKSVEEQFYHELLLKAQLEFSQSELEDIQNGVEEIVWKILHIFDSKSIGATFSRVIQTGSYYDNTKTCQPDEFDFLAVMEDISGQQFLTKRKCVDRPGYCHLEAKDKTALSDHSFDSSWQLKHSSFRAFFLNLVHTIMRETVNGEIIDKTSGTLTVINYAVAVNGPQCTLRLKWKSRSKDRTLSISVDICPAVEVSDVSELVHENEVADKSLYTEMIKADKCHLIPRPVKSCQFCFKLVFAKADRETIMDLSASHKNCLMILKYLASHVKKAKPRLRKFFNSFALKMAVLHHSFECESERKMDHISQMGGCFMAVLDVLLKGLVKQPPCMPSVFITGHNVWNSTSLRPKQDTHIVMESVRILEDFKEFFYQLASCDSDLETLHCRLIGICIK</sequence>
<name>A0ABY7ENI6_MYAAR</name>
<dbReference type="InterPro" id="IPR046903">
    <property type="entry name" value="Mab-21-like_nuc_Trfase"/>
</dbReference>
<keyword evidence="3" id="KW-0067">ATP-binding</keyword>
<dbReference type="Gene3D" id="1.10.1410.40">
    <property type="match status" value="1"/>
</dbReference>
<dbReference type="Gene3D" id="3.30.460.90">
    <property type="match status" value="1"/>
</dbReference>
<feature type="domain" description="Mab-21-like nucleotidyltransferase" evidence="4">
    <location>
        <begin position="238"/>
        <end position="413"/>
    </location>
</feature>
<evidence type="ECO:0000313" key="6">
    <source>
        <dbReference type="Proteomes" id="UP001164746"/>
    </source>
</evidence>
<dbReference type="Pfam" id="PF03281">
    <property type="entry name" value="Mab-21"/>
    <property type="match status" value="1"/>
</dbReference>
<evidence type="ECO:0000256" key="3">
    <source>
        <dbReference type="ARBA" id="ARBA00022840"/>
    </source>
</evidence>
<organism evidence="5 6">
    <name type="scientific">Mya arenaria</name>
    <name type="common">Soft-shell clam</name>
    <dbReference type="NCBI Taxonomy" id="6604"/>
    <lineage>
        <taxon>Eukaryota</taxon>
        <taxon>Metazoa</taxon>
        <taxon>Spiralia</taxon>
        <taxon>Lophotrochozoa</taxon>
        <taxon>Mollusca</taxon>
        <taxon>Bivalvia</taxon>
        <taxon>Autobranchia</taxon>
        <taxon>Heteroconchia</taxon>
        <taxon>Euheterodonta</taxon>
        <taxon>Imparidentia</taxon>
        <taxon>Neoheterodontei</taxon>
        <taxon>Myida</taxon>
        <taxon>Myoidea</taxon>
        <taxon>Myidae</taxon>
        <taxon>Mya</taxon>
    </lineage>
</organism>
<evidence type="ECO:0000313" key="5">
    <source>
        <dbReference type="EMBL" id="WAR10542.1"/>
    </source>
</evidence>
<dbReference type="Proteomes" id="UP001164746">
    <property type="component" value="Chromosome 7"/>
</dbReference>
<evidence type="ECO:0000259" key="4">
    <source>
        <dbReference type="Pfam" id="PF03281"/>
    </source>
</evidence>
<accession>A0ABY7ENI6</accession>
<dbReference type="InterPro" id="IPR024810">
    <property type="entry name" value="MAB21L/cGLR"/>
</dbReference>
<gene>
    <name evidence="5" type="ORF">MAR_035618</name>
</gene>
<reference evidence="5" key="1">
    <citation type="submission" date="2022-11" db="EMBL/GenBank/DDBJ databases">
        <title>Centuries of genome instability and evolution in soft-shell clam transmissible cancer (bioRxiv).</title>
        <authorList>
            <person name="Hart S.F.M."/>
            <person name="Yonemitsu M.A."/>
            <person name="Giersch R.M."/>
            <person name="Beal B.F."/>
            <person name="Arriagada G."/>
            <person name="Davis B.W."/>
            <person name="Ostrander E.A."/>
            <person name="Goff S.P."/>
            <person name="Metzger M.J."/>
        </authorList>
    </citation>
    <scope>NUCLEOTIDE SEQUENCE</scope>
    <source>
        <strain evidence="5">MELC-2E11</strain>
        <tissue evidence="5">Siphon/mantle</tissue>
    </source>
</reference>
<proteinExistence type="inferred from homology"/>
<protein>
    <recommendedName>
        <fullName evidence="4">Mab-21-like nucleotidyltransferase domain-containing protein</fullName>
    </recommendedName>
</protein>
<dbReference type="SMART" id="SM01265">
    <property type="entry name" value="Mab-21"/>
    <property type="match status" value="1"/>
</dbReference>
<dbReference type="PANTHER" id="PTHR10656:SF42">
    <property type="entry name" value="CYCLIC GMP-AMP SYNTHASE-LIKE PROTEIN-RELATED"/>
    <property type="match status" value="1"/>
</dbReference>
<keyword evidence="2" id="KW-0547">Nucleotide-binding</keyword>
<dbReference type="PANTHER" id="PTHR10656">
    <property type="entry name" value="CELL FATE DETERMINING PROTEIN MAB21-RELATED"/>
    <property type="match status" value="1"/>
</dbReference>
<evidence type="ECO:0000256" key="1">
    <source>
        <dbReference type="ARBA" id="ARBA00008307"/>
    </source>
</evidence>